<dbReference type="InterPro" id="IPR051992">
    <property type="entry name" value="OxStress_Response_Reg"/>
</dbReference>
<accession>A0A2U1KCD7</accession>
<evidence type="ECO:0000313" key="6">
    <source>
        <dbReference type="Proteomes" id="UP000245207"/>
    </source>
</evidence>
<sequence>MGEIEQRQTFQEMVLKDNNKSDIARVPWVFIEAKDDACNYDRIESDLDDSFESSSSFETLEEDTSSSTSSSCSPLFELSELMAQLPIKRGLSKFYHGKSESFASLTSVKSIEDLAKKGKYPCRSRTMKSLSPKATITKNKKGSSTSTTSRSPIFSSLGKMSSLMAS</sequence>
<feature type="region of interest" description="Disordered" evidence="3">
    <location>
        <begin position="130"/>
        <end position="166"/>
    </location>
</feature>
<dbReference type="PANTHER" id="PTHR33172:SF104">
    <property type="entry name" value="OS02G0227100 PROTEIN"/>
    <property type="match status" value="1"/>
</dbReference>
<dbReference type="GO" id="GO:0005634">
    <property type="term" value="C:nucleus"/>
    <property type="evidence" value="ECO:0007669"/>
    <property type="project" value="UniProtKB-SubCell"/>
</dbReference>
<keyword evidence="6" id="KW-1185">Reference proteome</keyword>
<name>A0A2U1KCD7_ARTAN</name>
<dbReference type="EMBL" id="PKPP01003706">
    <property type="protein sequence ID" value="PWA68103.1"/>
    <property type="molecule type" value="Genomic_DNA"/>
</dbReference>
<dbReference type="PANTHER" id="PTHR33172">
    <property type="entry name" value="OS08G0516900 PROTEIN"/>
    <property type="match status" value="1"/>
</dbReference>
<gene>
    <name evidence="5" type="ORF">CTI12_AA310050</name>
    <name evidence="4" type="ORF">CTI12_AA619140</name>
</gene>
<protein>
    <recommendedName>
        <fullName evidence="7">Oxidative stress 3</fullName>
    </recommendedName>
</protein>
<dbReference type="EMBL" id="PKPP01022662">
    <property type="protein sequence ID" value="PWA34437.1"/>
    <property type="molecule type" value="Genomic_DNA"/>
</dbReference>
<evidence type="ECO:0000256" key="3">
    <source>
        <dbReference type="SAM" id="MobiDB-lite"/>
    </source>
</evidence>
<evidence type="ECO:0000256" key="1">
    <source>
        <dbReference type="ARBA" id="ARBA00004123"/>
    </source>
</evidence>
<evidence type="ECO:0000313" key="5">
    <source>
        <dbReference type="EMBL" id="PWA68103.1"/>
    </source>
</evidence>
<feature type="compositionally biased region" description="Low complexity" evidence="3">
    <location>
        <begin position="142"/>
        <end position="156"/>
    </location>
</feature>
<dbReference type="AlphaFoldDB" id="A0A2U1KCD7"/>
<comment type="caution">
    <text evidence="4">The sequence shown here is derived from an EMBL/GenBank/DDBJ whole genome shotgun (WGS) entry which is preliminary data.</text>
</comment>
<dbReference type="STRING" id="35608.A0A2U1KCD7"/>
<dbReference type="OrthoDB" id="694201at2759"/>
<evidence type="ECO:0000256" key="2">
    <source>
        <dbReference type="ARBA" id="ARBA00023242"/>
    </source>
</evidence>
<organism evidence="4 6">
    <name type="scientific">Artemisia annua</name>
    <name type="common">Sweet wormwood</name>
    <dbReference type="NCBI Taxonomy" id="35608"/>
    <lineage>
        <taxon>Eukaryota</taxon>
        <taxon>Viridiplantae</taxon>
        <taxon>Streptophyta</taxon>
        <taxon>Embryophyta</taxon>
        <taxon>Tracheophyta</taxon>
        <taxon>Spermatophyta</taxon>
        <taxon>Magnoliopsida</taxon>
        <taxon>eudicotyledons</taxon>
        <taxon>Gunneridae</taxon>
        <taxon>Pentapetalae</taxon>
        <taxon>asterids</taxon>
        <taxon>campanulids</taxon>
        <taxon>Asterales</taxon>
        <taxon>Asteraceae</taxon>
        <taxon>Asteroideae</taxon>
        <taxon>Anthemideae</taxon>
        <taxon>Artemisiinae</taxon>
        <taxon>Artemisia</taxon>
    </lineage>
</organism>
<keyword evidence="2" id="KW-0539">Nucleus</keyword>
<evidence type="ECO:0008006" key="7">
    <source>
        <dbReference type="Google" id="ProtNLM"/>
    </source>
</evidence>
<reference evidence="4 6" key="1">
    <citation type="journal article" date="2018" name="Mol. Plant">
        <title>The genome of Artemisia annua provides insight into the evolution of Asteraceae family and artemisinin biosynthesis.</title>
        <authorList>
            <person name="Shen Q."/>
            <person name="Zhang L."/>
            <person name="Liao Z."/>
            <person name="Wang S."/>
            <person name="Yan T."/>
            <person name="Shi P."/>
            <person name="Liu M."/>
            <person name="Fu X."/>
            <person name="Pan Q."/>
            <person name="Wang Y."/>
            <person name="Lv Z."/>
            <person name="Lu X."/>
            <person name="Zhang F."/>
            <person name="Jiang W."/>
            <person name="Ma Y."/>
            <person name="Chen M."/>
            <person name="Hao X."/>
            <person name="Li L."/>
            <person name="Tang Y."/>
            <person name="Lv G."/>
            <person name="Zhou Y."/>
            <person name="Sun X."/>
            <person name="Brodelius P.E."/>
            <person name="Rose J.K.C."/>
            <person name="Tang K."/>
        </authorList>
    </citation>
    <scope>NUCLEOTIDE SEQUENCE [LARGE SCALE GENOMIC DNA]</scope>
    <source>
        <strain evidence="6">cv. Huhao1</strain>
        <tissue evidence="4">Leaf</tissue>
    </source>
</reference>
<feature type="region of interest" description="Disordered" evidence="3">
    <location>
        <begin position="49"/>
        <end position="72"/>
    </location>
</feature>
<dbReference type="GO" id="GO:0006950">
    <property type="term" value="P:response to stress"/>
    <property type="evidence" value="ECO:0007669"/>
    <property type="project" value="UniProtKB-ARBA"/>
</dbReference>
<proteinExistence type="predicted"/>
<comment type="subcellular location">
    <subcellularLocation>
        <location evidence="1">Nucleus</location>
    </subcellularLocation>
</comment>
<evidence type="ECO:0000313" key="4">
    <source>
        <dbReference type="EMBL" id="PWA34437.1"/>
    </source>
</evidence>
<dbReference type="Proteomes" id="UP000245207">
    <property type="component" value="Unassembled WGS sequence"/>
</dbReference>